<evidence type="ECO:0000256" key="5">
    <source>
        <dbReference type="ARBA" id="ARBA00022692"/>
    </source>
</evidence>
<keyword evidence="2" id="KW-0813">Transport</keyword>
<gene>
    <name evidence="11" type="ORF">IWA51_12340</name>
</gene>
<keyword evidence="3" id="KW-0050">Antiport</keyword>
<evidence type="ECO:0000313" key="11">
    <source>
        <dbReference type="EMBL" id="QQA01021.1"/>
    </source>
</evidence>
<keyword evidence="5 10" id="KW-0812">Transmembrane</keyword>
<evidence type="ECO:0000256" key="9">
    <source>
        <dbReference type="ARBA" id="ARBA00031636"/>
    </source>
</evidence>
<reference evidence="11 12" key="1">
    <citation type="submission" date="2020-11" db="EMBL/GenBank/DDBJ databases">
        <title>Treponema Peruensis nv. sp., first commensal Treponema isolated from human feces.</title>
        <authorList>
            <person name="Belkhou C."/>
            <person name="Raes J."/>
        </authorList>
    </citation>
    <scope>NUCLEOTIDE SEQUENCE [LARGE SCALE GENOMIC DNA]</scope>
    <source>
        <strain evidence="11 12">RCC2812</strain>
    </source>
</reference>
<evidence type="ECO:0000313" key="12">
    <source>
        <dbReference type="Proteomes" id="UP000595224"/>
    </source>
</evidence>
<dbReference type="GO" id="GO:0015297">
    <property type="term" value="F:antiporter activity"/>
    <property type="evidence" value="ECO:0007669"/>
    <property type="project" value="UniProtKB-KW"/>
</dbReference>
<keyword evidence="7" id="KW-0406">Ion transport</keyword>
<evidence type="ECO:0000256" key="10">
    <source>
        <dbReference type="SAM" id="Phobius"/>
    </source>
</evidence>
<evidence type="ECO:0000256" key="1">
    <source>
        <dbReference type="ARBA" id="ARBA00004651"/>
    </source>
</evidence>
<name>A0A7T3RDB0_9SPIR</name>
<feature type="transmembrane region" description="Helical" evidence="10">
    <location>
        <begin position="407"/>
        <end position="425"/>
    </location>
</feature>
<feature type="transmembrane region" description="Helical" evidence="10">
    <location>
        <begin position="12"/>
        <end position="31"/>
    </location>
</feature>
<dbReference type="InterPro" id="IPR002528">
    <property type="entry name" value="MATE_fam"/>
</dbReference>
<feature type="transmembrane region" description="Helical" evidence="10">
    <location>
        <begin position="431"/>
        <end position="449"/>
    </location>
</feature>
<feature type="transmembrane region" description="Helical" evidence="10">
    <location>
        <begin position="179"/>
        <end position="200"/>
    </location>
</feature>
<dbReference type="GO" id="GO:0005886">
    <property type="term" value="C:plasma membrane"/>
    <property type="evidence" value="ECO:0007669"/>
    <property type="project" value="UniProtKB-SubCell"/>
</dbReference>
<evidence type="ECO:0000256" key="4">
    <source>
        <dbReference type="ARBA" id="ARBA00022475"/>
    </source>
</evidence>
<dbReference type="PIRSF" id="PIRSF006603">
    <property type="entry name" value="DinF"/>
    <property type="match status" value="1"/>
</dbReference>
<keyword evidence="8 10" id="KW-0472">Membrane</keyword>
<dbReference type="AlphaFoldDB" id="A0A7T3RDB0"/>
<evidence type="ECO:0000256" key="7">
    <source>
        <dbReference type="ARBA" id="ARBA00023065"/>
    </source>
</evidence>
<dbReference type="NCBIfam" id="TIGR00797">
    <property type="entry name" value="matE"/>
    <property type="match status" value="1"/>
</dbReference>
<proteinExistence type="predicted"/>
<dbReference type="GO" id="GO:0006811">
    <property type="term" value="P:monoatomic ion transport"/>
    <property type="evidence" value="ECO:0007669"/>
    <property type="project" value="UniProtKB-KW"/>
</dbReference>
<dbReference type="Proteomes" id="UP000595224">
    <property type="component" value="Chromosome"/>
</dbReference>
<dbReference type="Pfam" id="PF01554">
    <property type="entry name" value="MatE"/>
    <property type="match status" value="2"/>
</dbReference>
<dbReference type="InterPro" id="IPR050222">
    <property type="entry name" value="MATE_MdtK"/>
</dbReference>
<dbReference type="RefSeq" id="WP_198442630.1">
    <property type="nucleotide sequence ID" value="NZ_CBCSHE010000007.1"/>
</dbReference>
<accession>A0A7T3RDB0</accession>
<evidence type="ECO:0000256" key="6">
    <source>
        <dbReference type="ARBA" id="ARBA00022989"/>
    </source>
</evidence>
<evidence type="ECO:0000256" key="3">
    <source>
        <dbReference type="ARBA" id="ARBA00022449"/>
    </source>
</evidence>
<dbReference type="GO" id="GO:0042910">
    <property type="term" value="F:xenobiotic transmembrane transporter activity"/>
    <property type="evidence" value="ECO:0007669"/>
    <property type="project" value="InterPro"/>
</dbReference>
<feature type="transmembrane region" description="Helical" evidence="10">
    <location>
        <begin position="370"/>
        <end position="395"/>
    </location>
</feature>
<feature type="transmembrane region" description="Helical" evidence="10">
    <location>
        <begin position="95"/>
        <end position="117"/>
    </location>
</feature>
<dbReference type="EMBL" id="CP064936">
    <property type="protein sequence ID" value="QQA01021.1"/>
    <property type="molecule type" value="Genomic_DNA"/>
</dbReference>
<dbReference type="PANTHER" id="PTHR43298:SF2">
    <property type="entry name" value="FMN_FAD EXPORTER YEEO-RELATED"/>
    <property type="match status" value="1"/>
</dbReference>
<keyword evidence="4" id="KW-1003">Cell membrane</keyword>
<feature type="transmembrane region" description="Helical" evidence="10">
    <location>
        <begin position="60"/>
        <end position="83"/>
    </location>
</feature>
<feature type="transmembrane region" description="Helical" evidence="10">
    <location>
        <begin position="334"/>
        <end position="358"/>
    </location>
</feature>
<dbReference type="KEGG" id="tper:IWA51_12340"/>
<organism evidence="11 12">
    <name type="scientific">Treponema peruense</name>
    <dbReference type="NCBI Taxonomy" id="2787628"/>
    <lineage>
        <taxon>Bacteria</taxon>
        <taxon>Pseudomonadati</taxon>
        <taxon>Spirochaetota</taxon>
        <taxon>Spirochaetia</taxon>
        <taxon>Spirochaetales</taxon>
        <taxon>Treponemataceae</taxon>
        <taxon>Treponema</taxon>
    </lineage>
</organism>
<dbReference type="PANTHER" id="PTHR43298">
    <property type="entry name" value="MULTIDRUG RESISTANCE PROTEIN NORM-RELATED"/>
    <property type="match status" value="1"/>
</dbReference>
<sequence>MLKNNSLRTPLKGFYKTLFFIAVPIILQNLMQTFVNMLDTIMVGQLGAAEIAAVGLGNQIFFILNMILFGISSGGSIFITQFWGKKDLDGIHKTMGIMLTFSTIISLVFCIAGLTVPQVLIGFYSKDPVVIAFGAKYLRAVAPSYVIMALGFPFQLAFRSTEHVHLPMVCTAASFAVNALFNYALIFGFSFNFLGIHFAVNGMGVTGAAIATVIARSLETALLLIFSYAKKFEAAGSVRSFFKFDRYFVYRFIRIALPVLINETFWGMGITVENAIFSRMGTDAIAAFNITGTISQLTWVFFIGTGNATGIILGKKIGEGKKDETRLYANRFAWFLPLCAVGIGLLLYPLSLLLPYLFNVEPNIIKTARHMLYVLICFYPFNAFAMYFIVGFCRAGGDTKFAAFHDIFWMWAIAIPAGIFAAFVLKLSPPAVYFCLLTEGVLKTFWGLARLKSGKWLKDVTE</sequence>
<dbReference type="InterPro" id="IPR048279">
    <property type="entry name" value="MdtK-like"/>
</dbReference>
<feature type="transmembrane region" description="Helical" evidence="10">
    <location>
        <begin position="206"/>
        <end position="226"/>
    </location>
</feature>
<feature type="transmembrane region" description="Helical" evidence="10">
    <location>
        <begin position="286"/>
        <end position="313"/>
    </location>
</feature>
<evidence type="ECO:0000256" key="2">
    <source>
        <dbReference type="ARBA" id="ARBA00022448"/>
    </source>
</evidence>
<dbReference type="CDD" id="cd13134">
    <property type="entry name" value="MATE_like_8"/>
    <property type="match status" value="1"/>
</dbReference>
<feature type="transmembrane region" description="Helical" evidence="10">
    <location>
        <begin position="137"/>
        <end position="158"/>
    </location>
</feature>
<keyword evidence="12" id="KW-1185">Reference proteome</keyword>
<evidence type="ECO:0000256" key="8">
    <source>
        <dbReference type="ARBA" id="ARBA00023136"/>
    </source>
</evidence>
<protein>
    <recommendedName>
        <fullName evidence="9">Multidrug-efflux transporter</fullName>
    </recommendedName>
</protein>
<keyword evidence="6 10" id="KW-1133">Transmembrane helix</keyword>
<comment type="subcellular location">
    <subcellularLocation>
        <location evidence="1">Cell membrane</location>
        <topology evidence="1">Multi-pass membrane protein</topology>
    </subcellularLocation>
</comment>
<feature type="transmembrane region" description="Helical" evidence="10">
    <location>
        <begin position="247"/>
        <end position="266"/>
    </location>
</feature>